<keyword evidence="3" id="KW-1185">Reference proteome</keyword>
<evidence type="ECO:0000313" key="2">
    <source>
        <dbReference type="EMBL" id="RPA92224.1"/>
    </source>
</evidence>
<gene>
    <name evidence="2" type="ORF">L873DRAFT_207827</name>
</gene>
<feature type="compositionally biased region" description="Acidic residues" evidence="1">
    <location>
        <begin position="54"/>
        <end position="73"/>
    </location>
</feature>
<feature type="region of interest" description="Disordered" evidence="1">
    <location>
        <begin position="22"/>
        <end position="84"/>
    </location>
</feature>
<evidence type="ECO:0000313" key="3">
    <source>
        <dbReference type="Proteomes" id="UP000276215"/>
    </source>
</evidence>
<proteinExistence type="predicted"/>
<dbReference type="AlphaFoldDB" id="A0A3N4JEJ2"/>
<protein>
    <submittedName>
        <fullName evidence="2">Uncharacterized protein</fullName>
    </submittedName>
</protein>
<reference evidence="2 3" key="1">
    <citation type="journal article" date="2018" name="Nat. Ecol. Evol.">
        <title>Pezizomycetes genomes reveal the molecular basis of ectomycorrhizal truffle lifestyle.</title>
        <authorList>
            <person name="Murat C."/>
            <person name="Payen T."/>
            <person name="Noel B."/>
            <person name="Kuo A."/>
            <person name="Morin E."/>
            <person name="Chen J."/>
            <person name="Kohler A."/>
            <person name="Krizsan K."/>
            <person name="Balestrini R."/>
            <person name="Da Silva C."/>
            <person name="Montanini B."/>
            <person name="Hainaut M."/>
            <person name="Levati E."/>
            <person name="Barry K.W."/>
            <person name="Belfiori B."/>
            <person name="Cichocki N."/>
            <person name="Clum A."/>
            <person name="Dockter R.B."/>
            <person name="Fauchery L."/>
            <person name="Guy J."/>
            <person name="Iotti M."/>
            <person name="Le Tacon F."/>
            <person name="Lindquist E.A."/>
            <person name="Lipzen A."/>
            <person name="Malagnac F."/>
            <person name="Mello A."/>
            <person name="Molinier V."/>
            <person name="Miyauchi S."/>
            <person name="Poulain J."/>
            <person name="Riccioni C."/>
            <person name="Rubini A."/>
            <person name="Sitrit Y."/>
            <person name="Splivallo R."/>
            <person name="Traeger S."/>
            <person name="Wang M."/>
            <person name="Zifcakova L."/>
            <person name="Wipf D."/>
            <person name="Zambonelli A."/>
            <person name="Paolocci F."/>
            <person name="Nowrousian M."/>
            <person name="Ottonello S."/>
            <person name="Baldrian P."/>
            <person name="Spatafora J.W."/>
            <person name="Henrissat B."/>
            <person name="Nagy L.G."/>
            <person name="Aury J.M."/>
            <person name="Wincker P."/>
            <person name="Grigoriev I.V."/>
            <person name="Bonfante P."/>
            <person name="Martin F.M."/>
        </authorList>
    </citation>
    <scope>NUCLEOTIDE SEQUENCE [LARGE SCALE GENOMIC DNA]</scope>
    <source>
        <strain evidence="2 3">120613-1</strain>
    </source>
</reference>
<evidence type="ECO:0000256" key="1">
    <source>
        <dbReference type="SAM" id="MobiDB-lite"/>
    </source>
</evidence>
<organism evidence="2 3">
    <name type="scientific">Choiromyces venosus 120613-1</name>
    <dbReference type="NCBI Taxonomy" id="1336337"/>
    <lineage>
        <taxon>Eukaryota</taxon>
        <taxon>Fungi</taxon>
        <taxon>Dikarya</taxon>
        <taxon>Ascomycota</taxon>
        <taxon>Pezizomycotina</taxon>
        <taxon>Pezizomycetes</taxon>
        <taxon>Pezizales</taxon>
        <taxon>Tuberaceae</taxon>
        <taxon>Choiromyces</taxon>
    </lineage>
</organism>
<accession>A0A3N4JEJ2</accession>
<sequence length="119" mass="13694">MAHNGRKKQILRLAAEQRKQNRAGTLLEERNTLQTQPPLGNVPSFMPIPMWESNSEEESSSEDDERKEEEEEVVYPVVDSERSKLEEECRREMGLRVVHLTDFDTSIEGQKAVRPSQLG</sequence>
<dbReference type="Proteomes" id="UP000276215">
    <property type="component" value="Unassembled WGS sequence"/>
</dbReference>
<name>A0A3N4JEJ2_9PEZI</name>
<dbReference type="EMBL" id="ML120478">
    <property type="protein sequence ID" value="RPA92224.1"/>
    <property type="molecule type" value="Genomic_DNA"/>
</dbReference>